<feature type="compositionally biased region" description="Basic and acidic residues" evidence="1">
    <location>
        <begin position="306"/>
        <end position="323"/>
    </location>
</feature>
<reference evidence="3 4" key="1">
    <citation type="submission" date="2019-11" db="EMBL/GenBank/DDBJ databases">
        <title>Whole genome sequence of Oryza granulata.</title>
        <authorList>
            <person name="Li W."/>
        </authorList>
    </citation>
    <scope>NUCLEOTIDE SEQUENCE [LARGE SCALE GENOMIC DNA]</scope>
    <source>
        <strain evidence="4">cv. Menghai</strain>
        <tissue evidence="3">Leaf</tissue>
    </source>
</reference>
<dbReference type="InterPro" id="IPR013087">
    <property type="entry name" value="Znf_C2H2_type"/>
</dbReference>
<evidence type="ECO:0000313" key="3">
    <source>
        <dbReference type="EMBL" id="KAF0911408.1"/>
    </source>
</evidence>
<evidence type="ECO:0000259" key="2">
    <source>
        <dbReference type="PROSITE" id="PS00028"/>
    </source>
</evidence>
<feature type="region of interest" description="Disordered" evidence="1">
    <location>
        <begin position="266"/>
        <end position="342"/>
    </location>
</feature>
<protein>
    <recommendedName>
        <fullName evidence="2">C2H2-type domain-containing protein</fullName>
    </recommendedName>
</protein>
<dbReference type="SMART" id="SM00451">
    <property type="entry name" value="ZnF_U1"/>
    <property type="match status" value="2"/>
</dbReference>
<sequence length="454" mass="49258">MELPRRCPSAQPADGDDDGRRFPDSTPPNAREPSPAPAQGDAVVAALARRREELLWELHKAKIRREMLMCELVETERAIAARYAAARQPPTPITPPLPWPQGDLLPAAPAAREYAWRGAPWEEQAHAALAARSGDQEHPWWRWSPSALRTPVYPHVERSSSPPMARGGLADDDQRQERGGPSGSPAMVPPVQPAPNVEHSTPLLGKEPAVVVAAEAVVQTVANADTDQAFFGQGVTPGGRGVIGQQSKQGEIAVNGDAMLLLGQSTVSKSSEQPKPTESITGGQTDEHVQQRSQDRPAGQEIAEFEEQKRVDSNDELTPERRSSGVKRQLTARTLPAKKPRSQKNYNCSLCKVSMTSPQELVEHRASLLHRSNLAPLQSGNKTNTTGEGSRKEEACRRAGASDHVDAADPGRKTASQSCLYFCEVCSVRSNSEKVMASHLAGKRHRGMMVQGRS</sequence>
<dbReference type="InterPro" id="IPR036236">
    <property type="entry name" value="Znf_C2H2_sf"/>
</dbReference>
<name>A0A6G1DFK8_9ORYZ</name>
<feature type="region of interest" description="Disordered" evidence="1">
    <location>
        <begin position="376"/>
        <end position="412"/>
    </location>
</feature>
<dbReference type="Pfam" id="PF12874">
    <property type="entry name" value="zf-met"/>
    <property type="match status" value="2"/>
</dbReference>
<feature type="region of interest" description="Disordered" evidence="1">
    <location>
        <begin position="1"/>
        <end position="43"/>
    </location>
</feature>
<dbReference type="PANTHER" id="PTHR47487">
    <property type="entry name" value="OS06G0651300 PROTEIN-RELATED"/>
    <property type="match status" value="1"/>
</dbReference>
<accession>A0A6G1DFK8</accession>
<dbReference type="PROSITE" id="PS00028">
    <property type="entry name" value="ZINC_FINGER_C2H2_1"/>
    <property type="match status" value="1"/>
</dbReference>
<dbReference type="InterPro" id="IPR003604">
    <property type="entry name" value="Matrin/U1-like-C_Znf_C2H2"/>
</dbReference>
<evidence type="ECO:0000313" key="4">
    <source>
        <dbReference type="Proteomes" id="UP000479710"/>
    </source>
</evidence>
<dbReference type="SMART" id="SM00355">
    <property type="entry name" value="ZnF_C2H2"/>
    <property type="match status" value="2"/>
</dbReference>
<evidence type="ECO:0000256" key="1">
    <source>
        <dbReference type="SAM" id="MobiDB-lite"/>
    </source>
</evidence>
<proteinExistence type="predicted"/>
<dbReference type="GO" id="GO:0008270">
    <property type="term" value="F:zinc ion binding"/>
    <property type="evidence" value="ECO:0007669"/>
    <property type="project" value="InterPro"/>
</dbReference>
<feature type="compositionally biased region" description="Polar residues" evidence="1">
    <location>
        <begin position="376"/>
        <end position="388"/>
    </location>
</feature>
<feature type="domain" description="C2H2-type" evidence="2">
    <location>
        <begin position="348"/>
        <end position="370"/>
    </location>
</feature>
<dbReference type="GO" id="GO:0003676">
    <property type="term" value="F:nucleic acid binding"/>
    <property type="evidence" value="ECO:0007669"/>
    <property type="project" value="InterPro"/>
</dbReference>
<comment type="caution">
    <text evidence="3">The sequence shown here is derived from an EMBL/GenBank/DDBJ whole genome shotgun (WGS) entry which is preliminary data.</text>
</comment>
<dbReference type="Gene3D" id="3.30.160.60">
    <property type="entry name" value="Classic Zinc Finger"/>
    <property type="match status" value="1"/>
</dbReference>
<dbReference type="Proteomes" id="UP000479710">
    <property type="component" value="Unassembled WGS sequence"/>
</dbReference>
<gene>
    <name evidence="3" type="ORF">E2562_008288</name>
</gene>
<dbReference type="SUPFAM" id="SSF57667">
    <property type="entry name" value="beta-beta-alpha zinc fingers"/>
    <property type="match status" value="2"/>
</dbReference>
<feature type="compositionally biased region" description="Basic and acidic residues" evidence="1">
    <location>
        <begin position="285"/>
        <end position="295"/>
    </location>
</feature>
<dbReference type="PANTHER" id="PTHR47487:SF11">
    <property type="entry name" value="OS09G0421800 PROTEIN"/>
    <property type="match status" value="1"/>
</dbReference>
<organism evidence="3 4">
    <name type="scientific">Oryza meyeriana var. granulata</name>
    <dbReference type="NCBI Taxonomy" id="110450"/>
    <lineage>
        <taxon>Eukaryota</taxon>
        <taxon>Viridiplantae</taxon>
        <taxon>Streptophyta</taxon>
        <taxon>Embryophyta</taxon>
        <taxon>Tracheophyta</taxon>
        <taxon>Spermatophyta</taxon>
        <taxon>Magnoliopsida</taxon>
        <taxon>Liliopsida</taxon>
        <taxon>Poales</taxon>
        <taxon>Poaceae</taxon>
        <taxon>BOP clade</taxon>
        <taxon>Oryzoideae</taxon>
        <taxon>Oryzeae</taxon>
        <taxon>Oryzinae</taxon>
        <taxon>Oryza</taxon>
        <taxon>Oryza meyeriana</taxon>
    </lineage>
</organism>
<keyword evidence="4" id="KW-1185">Reference proteome</keyword>
<feature type="compositionally biased region" description="Polar residues" evidence="1">
    <location>
        <begin position="266"/>
        <end position="284"/>
    </location>
</feature>
<dbReference type="AlphaFoldDB" id="A0A6G1DFK8"/>
<dbReference type="OrthoDB" id="434647at2759"/>
<dbReference type="EMBL" id="SPHZ02000006">
    <property type="protein sequence ID" value="KAF0911408.1"/>
    <property type="molecule type" value="Genomic_DNA"/>
</dbReference>
<feature type="region of interest" description="Disordered" evidence="1">
    <location>
        <begin position="153"/>
        <end position="195"/>
    </location>
</feature>
<feature type="compositionally biased region" description="Basic and acidic residues" evidence="1">
    <location>
        <begin position="389"/>
        <end position="412"/>
    </location>
</feature>